<dbReference type="Pfam" id="PF08531">
    <property type="entry name" value="Bac_rhamnosid_N"/>
    <property type="match status" value="1"/>
</dbReference>
<feature type="compositionally biased region" description="Pro residues" evidence="1">
    <location>
        <begin position="565"/>
        <end position="575"/>
    </location>
</feature>
<feature type="domain" description="Bacterial alpha-L-rhamnosidase N-terminal" evidence="4">
    <location>
        <begin position="186"/>
        <end position="348"/>
    </location>
</feature>
<dbReference type="EMBL" id="CP010904">
    <property type="protein sequence ID" value="AKJ64190.1"/>
    <property type="molecule type" value="Genomic_DNA"/>
</dbReference>
<dbReference type="InterPro" id="IPR012341">
    <property type="entry name" value="6hp_glycosidase-like_sf"/>
</dbReference>
<evidence type="ECO:0008006" key="8">
    <source>
        <dbReference type="Google" id="ProtNLM"/>
    </source>
</evidence>
<dbReference type="InterPro" id="IPR016007">
    <property type="entry name" value="Alpha_rhamnosid"/>
</dbReference>
<evidence type="ECO:0000259" key="5">
    <source>
        <dbReference type="Pfam" id="PF17389"/>
    </source>
</evidence>
<dbReference type="InterPro" id="IPR013737">
    <property type="entry name" value="Bac_rhamnosid_N"/>
</dbReference>
<sequence precursor="true">MKKTACTIAELGFIFAASVLAASSTVLAAAGNAMDAAPGLHPAALRCEHLENPLGIDVTRPRFIWELQSRQRGQKQTAFRVLVASSPEKLASNEADLWDSGRVESSRSILVPYAGETLGPDTDCHWKVKVWGKKGEPSEWSEPARFSIGLLGEEDWQGEWIEFPAGDPKLSCPQYRKTFSLDRPASRAFVYVASLGTHELYINGEKADDRVLAPAHSFLARRVLYVAYDVADLLQRGENVIAVWHGPGFAPYDGATPAIRVQANIVADDGSKVSVATDASWKCAESGHRIYYRDERPRARRYGGEEIDARKLSPDWNTAGFDDSAWVSALPTSRDVVVSAQNAQPDRIIRAFSPVSITGAGEKSYKVDFGTNFTGFIELRNLRGEPGQEILIQSSDDLVRGEKHNQASRYICGESPGTFRHRFNWTAGRSVQITGFDYEPQPGDVRGHAVGTDLERIGRFECSNDLFNRMYEKDLWTFRANTLAGMTMDCPHRERRGYGEVAWSTARGIGLPNYRAGDFYARRVRDWCDAQREDGLFPHIAPNSGMHGGGATLGRRPPASRLGDAPPPRGPQGGR</sequence>
<gene>
    <name evidence="6" type="ORF">L21SP4_00928</name>
</gene>
<dbReference type="Pfam" id="PF17389">
    <property type="entry name" value="Bac_rhamnosid6H"/>
    <property type="match status" value="1"/>
</dbReference>
<evidence type="ECO:0000256" key="2">
    <source>
        <dbReference type="SAM" id="SignalP"/>
    </source>
</evidence>
<proteinExistence type="predicted"/>
<dbReference type="Gene3D" id="2.60.40.10">
    <property type="entry name" value="Immunoglobulins"/>
    <property type="match status" value="1"/>
</dbReference>
<accession>A0A0G3EH92</accession>
<protein>
    <recommendedName>
        <fullName evidence="8">Alpha-L-rhamnosidase</fullName>
    </recommendedName>
</protein>
<dbReference type="AlphaFoldDB" id="A0A0G3EH92"/>
<feature type="domain" description="Alpha-L-rhamnosidase six-hairpin glycosidase" evidence="5">
    <location>
        <begin position="456"/>
        <end position="545"/>
    </location>
</feature>
<evidence type="ECO:0000313" key="6">
    <source>
        <dbReference type="EMBL" id="AKJ64190.1"/>
    </source>
</evidence>
<dbReference type="InterPro" id="IPR008902">
    <property type="entry name" value="Rhamnosid_concanavalin"/>
</dbReference>
<dbReference type="InterPro" id="IPR013783">
    <property type="entry name" value="Ig-like_fold"/>
</dbReference>
<dbReference type="Pfam" id="PF05592">
    <property type="entry name" value="Bac_rhamnosid"/>
    <property type="match status" value="1"/>
</dbReference>
<name>A0A0G3EH92_9BACT</name>
<dbReference type="Gene3D" id="2.60.120.260">
    <property type="entry name" value="Galactose-binding domain-like"/>
    <property type="match status" value="2"/>
</dbReference>
<feature type="signal peptide" evidence="2">
    <location>
        <begin position="1"/>
        <end position="28"/>
    </location>
</feature>
<dbReference type="GO" id="GO:0005975">
    <property type="term" value="P:carbohydrate metabolic process"/>
    <property type="evidence" value="ECO:0007669"/>
    <property type="project" value="InterPro"/>
</dbReference>
<organism evidence="6 7">
    <name type="scientific">Kiritimatiella glycovorans</name>
    <dbReference type="NCBI Taxonomy" id="1307763"/>
    <lineage>
        <taxon>Bacteria</taxon>
        <taxon>Pseudomonadati</taxon>
        <taxon>Kiritimatiellota</taxon>
        <taxon>Kiritimatiellia</taxon>
        <taxon>Kiritimatiellales</taxon>
        <taxon>Kiritimatiellaceae</taxon>
        <taxon>Kiritimatiella</taxon>
    </lineage>
</organism>
<dbReference type="PANTHER" id="PTHR33307">
    <property type="entry name" value="ALPHA-RHAMNOSIDASE (EUROFUNG)"/>
    <property type="match status" value="1"/>
</dbReference>
<keyword evidence="7" id="KW-1185">Reference proteome</keyword>
<dbReference type="PATRIC" id="fig|1609981.3.peg.970"/>
<dbReference type="STRING" id="1307763.L21SP4_00928"/>
<dbReference type="Pfam" id="PF25788">
    <property type="entry name" value="Ig_Rha78A_N"/>
    <property type="match status" value="1"/>
</dbReference>
<dbReference type="Proteomes" id="UP000035268">
    <property type="component" value="Chromosome"/>
</dbReference>
<evidence type="ECO:0000259" key="3">
    <source>
        <dbReference type="Pfam" id="PF05592"/>
    </source>
</evidence>
<keyword evidence="2" id="KW-0732">Signal</keyword>
<evidence type="ECO:0000313" key="7">
    <source>
        <dbReference type="Proteomes" id="UP000035268"/>
    </source>
</evidence>
<dbReference type="Gene3D" id="1.50.10.10">
    <property type="match status" value="1"/>
</dbReference>
<feature type="chain" id="PRO_5005183988" description="Alpha-L-rhamnosidase" evidence="2">
    <location>
        <begin position="29"/>
        <end position="575"/>
    </location>
</feature>
<reference evidence="6" key="1">
    <citation type="journal article" date="2016" name="ISME J.">
        <title>Characterization of the first cultured representative of Verrucomicrobia subdivision 5 indicates the proposal of a novel phylum.</title>
        <authorList>
            <person name="Spring S."/>
            <person name="Bunk B."/>
            <person name="Sproer C."/>
            <person name="Schumann P."/>
            <person name="Rohde M."/>
            <person name="Tindall B.J."/>
            <person name="Klenk H.P."/>
        </authorList>
    </citation>
    <scope>NUCLEOTIDE SEQUENCE [LARGE SCALE GENOMIC DNA]</scope>
    <source>
        <strain evidence="6">L21-Fru-AB</strain>
    </source>
</reference>
<feature type="domain" description="Alpha-L-rhamnosidase concanavalin-like" evidence="3">
    <location>
        <begin position="362"/>
        <end position="449"/>
    </location>
</feature>
<dbReference type="InterPro" id="IPR035396">
    <property type="entry name" value="Bac_rhamnosid6H"/>
</dbReference>
<dbReference type="KEGG" id="vbl:L21SP4_00928"/>
<dbReference type="PANTHER" id="PTHR33307:SF6">
    <property type="entry name" value="ALPHA-RHAMNOSIDASE (EUROFUNG)-RELATED"/>
    <property type="match status" value="1"/>
</dbReference>
<evidence type="ECO:0000256" key="1">
    <source>
        <dbReference type="SAM" id="MobiDB-lite"/>
    </source>
</evidence>
<feature type="region of interest" description="Disordered" evidence="1">
    <location>
        <begin position="538"/>
        <end position="575"/>
    </location>
</feature>
<evidence type="ECO:0000259" key="4">
    <source>
        <dbReference type="Pfam" id="PF08531"/>
    </source>
</evidence>